<reference evidence="3" key="1">
    <citation type="submission" date="2022-07" db="EMBL/GenBank/DDBJ databases">
        <title>Alkalimarinus sp. nov., isolated from gut of a Alitta virens.</title>
        <authorList>
            <person name="Yang A.I."/>
            <person name="Shin N.-R."/>
        </authorList>
    </citation>
    <scope>NUCLEOTIDE SEQUENCE</scope>
    <source>
        <strain evidence="3">FA028</strain>
    </source>
</reference>
<protein>
    <submittedName>
        <fullName evidence="3">START domain-containing protein</fullName>
    </submittedName>
</protein>
<evidence type="ECO:0000313" key="4">
    <source>
        <dbReference type="Proteomes" id="UP001164472"/>
    </source>
</evidence>
<dbReference type="PIRSF" id="PIRSF039033">
    <property type="entry name" value="START_dom"/>
    <property type="match status" value="1"/>
</dbReference>
<dbReference type="InterPro" id="IPR002913">
    <property type="entry name" value="START_lipid-bd_dom"/>
</dbReference>
<dbReference type="InterPro" id="IPR028347">
    <property type="entry name" value="START_dom_prot"/>
</dbReference>
<feature type="domain" description="START" evidence="2">
    <location>
        <begin position="31"/>
        <end position="202"/>
    </location>
</feature>
<dbReference type="Proteomes" id="UP001164472">
    <property type="component" value="Chromosome"/>
</dbReference>
<dbReference type="RefSeq" id="WP_251811279.1">
    <property type="nucleotide sequence ID" value="NZ_CP101527.1"/>
</dbReference>
<accession>A0A9E8KPF3</accession>
<dbReference type="Gene3D" id="3.30.530.20">
    <property type="match status" value="1"/>
</dbReference>
<feature type="chain" id="PRO_5038899708" evidence="1">
    <location>
        <begin position="33"/>
        <end position="244"/>
    </location>
</feature>
<feature type="signal peptide" evidence="1">
    <location>
        <begin position="1"/>
        <end position="32"/>
    </location>
</feature>
<dbReference type="EMBL" id="CP101527">
    <property type="protein sequence ID" value="UZW74120.1"/>
    <property type="molecule type" value="Genomic_DNA"/>
</dbReference>
<dbReference type="Pfam" id="PF01852">
    <property type="entry name" value="START"/>
    <property type="match status" value="1"/>
</dbReference>
<dbReference type="GO" id="GO:0008289">
    <property type="term" value="F:lipid binding"/>
    <property type="evidence" value="ECO:0007669"/>
    <property type="project" value="InterPro"/>
</dbReference>
<evidence type="ECO:0000256" key="1">
    <source>
        <dbReference type="SAM" id="SignalP"/>
    </source>
</evidence>
<gene>
    <name evidence="3" type="ORF">NNL22_13955</name>
</gene>
<dbReference type="InterPro" id="IPR023393">
    <property type="entry name" value="START-like_dom_sf"/>
</dbReference>
<dbReference type="KEGG" id="asem:NNL22_13955"/>
<dbReference type="SUPFAM" id="SSF55961">
    <property type="entry name" value="Bet v1-like"/>
    <property type="match status" value="1"/>
</dbReference>
<sequence>MQKNSTMIRSFLSFIAILLTLSTFVTSSFAIAEEVPMDAADWEKVKTEGDITIYTRPHPNSSFKAFKAVAIINAPLNNLMAVMANPKSCVEWVLGCTKSMAFEEVSFNDRYAYSVNDMPWPFKDRDYVLHIRTSNDTKSGEILMHMNATDNKKEVDDQFERVRVAQTVYTFEALDDNKTKMIWLQHTESGGILPGWLVNALIIDIPIKSLQSLEQVAQLPKYQDATILFDQAGNITGVDSKLTR</sequence>
<keyword evidence="1" id="KW-0732">Signal</keyword>
<dbReference type="PROSITE" id="PS50848">
    <property type="entry name" value="START"/>
    <property type="match status" value="1"/>
</dbReference>
<name>A0A9E8KPF3_9ALTE</name>
<evidence type="ECO:0000313" key="3">
    <source>
        <dbReference type="EMBL" id="UZW74120.1"/>
    </source>
</evidence>
<organism evidence="3 4">
    <name type="scientific">Alkalimarinus sediminis</name>
    <dbReference type="NCBI Taxonomy" id="1632866"/>
    <lineage>
        <taxon>Bacteria</taxon>
        <taxon>Pseudomonadati</taxon>
        <taxon>Pseudomonadota</taxon>
        <taxon>Gammaproteobacteria</taxon>
        <taxon>Alteromonadales</taxon>
        <taxon>Alteromonadaceae</taxon>
        <taxon>Alkalimarinus</taxon>
    </lineage>
</organism>
<proteinExistence type="predicted"/>
<evidence type="ECO:0000259" key="2">
    <source>
        <dbReference type="PROSITE" id="PS50848"/>
    </source>
</evidence>
<dbReference type="AlphaFoldDB" id="A0A9E8KPF3"/>
<keyword evidence="4" id="KW-1185">Reference proteome</keyword>